<dbReference type="Pfam" id="PF04616">
    <property type="entry name" value="Glyco_hydro_43"/>
    <property type="match status" value="1"/>
</dbReference>
<accession>A0A5B8UFS8</accession>
<feature type="chain" id="PRO_5023011130" evidence="5">
    <location>
        <begin position="23"/>
        <end position="366"/>
    </location>
</feature>
<dbReference type="PANTHER" id="PTHR22925:SF3">
    <property type="entry name" value="GLYCOSYL HYDROLASE FAMILY PROTEIN 43"/>
    <property type="match status" value="1"/>
</dbReference>
<keyword evidence="5" id="KW-0732">Signal</keyword>
<evidence type="ECO:0000256" key="4">
    <source>
        <dbReference type="RuleBase" id="RU361187"/>
    </source>
</evidence>
<dbReference type="GO" id="GO:0005975">
    <property type="term" value="P:carbohydrate metabolic process"/>
    <property type="evidence" value="ECO:0007669"/>
    <property type="project" value="InterPro"/>
</dbReference>
<evidence type="ECO:0000313" key="7">
    <source>
        <dbReference type="Proteomes" id="UP000321204"/>
    </source>
</evidence>
<feature type="signal peptide" evidence="5">
    <location>
        <begin position="1"/>
        <end position="22"/>
    </location>
</feature>
<dbReference type="EMBL" id="CP042433">
    <property type="protein sequence ID" value="QEC55521.1"/>
    <property type="molecule type" value="Genomic_DNA"/>
</dbReference>
<dbReference type="SUPFAM" id="SSF75005">
    <property type="entry name" value="Arabinanase/levansucrase/invertase"/>
    <property type="match status" value="1"/>
</dbReference>
<dbReference type="GO" id="GO:0004553">
    <property type="term" value="F:hydrolase activity, hydrolyzing O-glycosyl compounds"/>
    <property type="evidence" value="ECO:0007669"/>
    <property type="project" value="InterPro"/>
</dbReference>
<keyword evidence="3 4" id="KW-0326">Glycosidase</keyword>
<evidence type="ECO:0000313" key="6">
    <source>
        <dbReference type="EMBL" id="QEC55521.1"/>
    </source>
</evidence>
<dbReference type="Gene3D" id="2.115.10.20">
    <property type="entry name" value="Glycosyl hydrolase domain, family 43"/>
    <property type="match status" value="1"/>
</dbReference>
<dbReference type="InterPro" id="IPR006710">
    <property type="entry name" value="Glyco_hydro_43"/>
</dbReference>
<dbReference type="OrthoDB" id="273314at2"/>
<dbReference type="PANTHER" id="PTHR22925">
    <property type="entry name" value="GLYCOSYL HYDROLASE 43 FAMILY MEMBER"/>
    <property type="match status" value="1"/>
</dbReference>
<protein>
    <submittedName>
        <fullName evidence="6">Family 43 glycosylhydrolase</fullName>
    </submittedName>
</protein>
<reference evidence="6 7" key="1">
    <citation type="journal article" date="2015" name="Int. J. Syst. Evol. Microbiol.">
        <title>Flavisolibacter ginsenosidimutans sp. nov., with ginsenoside-converting activity isolated from soil used for cultivating ginseng.</title>
        <authorList>
            <person name="Zhao Y."/>
            <person name="Liu Q."/>
            <person name="Kang M.S."/>
            <person name="Jin F."/>
            <person name="Yu H."/>
            <person name="Im W.T."/>
        </authorList>
    </citation>
    <scope>NUCLEOTIDE SEQUENCE [LARGE SCALE GENOMIC DNA]</scope>
    <source>
        <strain evidence="6 7">Gsoil 636</strain>
    </source>
</reference>
<gene>
    <name evidence="6" type="ORF">FSB75_06265</name>
</gene>
<organism evidence="6 7">
    <name type="scientific">Flavisolibacter ginsenosidimutans</name>
    <dbReference type="NCBI Taxonomy" id="661481"/>
    <lineage>
        <taxon>Bacteria</taxon>
        <taxon>Pseudomonadati</taxon>
        <taxon>Bacteroidota</taxon>
        <taxon>Chitinophagia</taxon>
        <taxon>Chitinophagales</taxon>
        <taxon>Chitinophagaceae</taxon>
        <taxon>Flavisolibacter</taxon>
    </lineage>
</organism>
<dbReference type="Proteomes" id="UP000321204">
    <property type="component" value="Chromosome"/>
</dbReference>
<evidence type="ECO:0000256" key="2">
    <source>
        <dbReference type="ARBA" id="ARBA00022801"/>
    </source>
</evidence>
<dbReference type="AlphaFoldDB" id="A0A5B8UFS8"/>
<dbReference type="RefSeq" id="WP_146784381.1">
    <property type="nucleotide sequence ID" value="NZ_BAABIO010000002.1"/>
</dbReference>
<dbReference type="CDD" id="cd18825">
    <property type="entry name" value="GH43_CtGH43-like"/>
    <property type="match status" value="1"/>
</dbReference>
<keyword evidence="7" id="KW-1185">Reference proteome</keyword>
<comment type="similarity">
    <text evidence="1 4">Belongs to the glycosyl hydrolase 43 family.</text>
</comment>
<evidence type="ECO:0000256" key="5">
    <source>
        <dbReference type="SAM" id="SignalP"/>
    </source>
</evidence>
<sequence length="366" mass="40711">MKQILCSFLTSLVFCSTLLGQAYNTGTIWNDTDGKPINAHGGGILYHQGSYYWYGEFKGQGKVGNVAMDGVSCYSSRDLKNWKNEGLALRMINDSTSPLQPGCLIERPKVIYNHKTKKYVMWFHHELKGKGYAAAMAGVAVADRPKGPFTYIKSVRPNPHAWPTNFPDSLKRPLTPGETLDRKDKNFGAKRAAGYLVRRDFESGQMSRDMTLYVDDDGTAYQITASEDNSTLHVNKLAIDYLGFTGEYYRVQPGGSNEAPALIKHGGKYYLITSGTTGWSPNPARSFVADKITGPYESLGNPAVGNDEDKATTFHSQGTFILPIEGKRETYIFMADRWVPNNAIDGTYVWLPLTIENGKPVIRMKE</sequence>
<dbReference type="InterPro" id="IPR023296">
    <property type="entry name" value="Glyco_hydro_beta-prop_sf"/>
</dbReference>
<evidence type="ECO:0000256" key="1">
    <source>
        <dbReference type="ARBA" id="ARBA00009865"/>
    </source>
</evidence>
<keyword evidence="2 4" id="KW-0378">Hydrolase</keyword>
<dbReference type="KEGG" id="fgg:FSB75_06265"/>
<name>A0A5B8UFS8_9BACT</name>
<evidence type="ECO:0000256" key="3">
    <source>
        <dbReference type="ARBA" id="ARBA00023295"/>
    </source>
</evidence>
<proteinExistence type="inferred from homology"/>